<comment type="caution">
    <text evidence="2">The sequence shown here is derived from an EMBL/GenBank/DDBJ whole genome shotgun (WGS) entry which is preliminary data.</text>
</comment>
<protein>
    <recommendedName>
        <fullName evidence="1">BTB domain-containing protein</fullName>
    </recommendedName>
</protein>
<dbReference type="SMART" id="SM00225">
    <property type="entry name" value="BTB"/>
    <property type="match status" value="1"/>
</dbReference>
<dbReference type="Gene3D" id="3.30.710.10">
    <property type="entry name" value="Potassium Channel Kv1.1, Chain A"/>
    <property type="match status" value="1"/>
</dbReference>
<gene>
    <name evidence="2" type="ORF">EDB92DRAFT_1610937</name>
</gene>
<reference evidence="2" key="1">
    <citation type="submission" date="2022-01" db="EMBL/GenBank/DDBJ databases">
        <title>Comparative genomics reveals a dynamic genome evolution in the ectomycorrhizal milk-cap (Lactarius) mushrooms.</title>
        <authorList>
            <consortium name="DOE Joint Genome Institute"/>
            <person name="Lebreton A."/>
            <person name="Tang N."/>
            <person name="Kuo A."/>
            <person name="LaButti K."/>
            <person name="Drula E."/>
            <person name="Barry K."/>
            <person name="Clum A."/>
            <person name="Lipzen A."/>
            <person name="Mousain D."/>
            <person name="Ng V."/>
            <person name="Wang R."/>
            <person name="Wang X."/>
            <person name="Dai Y."/>
            <person name="Henrissat B."/>
            <person name="Grigoriev I.V."/>
            <person name="Guerin-Laguette A."/>
            <person name="Yu F."/>
            <person name="Martin F.M."/>
        </authorList>
    </citation>
    <scope>NUCLEOTIDE SEQUENCE</scope>
    <source>
        <strain evidence="2">QP</strain>
    </source>
</reference>
<dbReference type="EMBL" id="JAKELL010000092">
    <property type="protein sequence ID" value="KAH8983099.1"/>
    <property type="molecule type" value="Genomic_DNA"/>
</dbReference>
<proteinExistence type="predicted"/>
<sequence length="244" mass="26502">MEFQIALMRHTIGTVSNVVGKSVAGCSFCTQIPVETIRTFWTTLTAVVHRSMEKAESELSFLGTEISPRSHPGLPTVSPPLPKYMDLSGADVVVRSFDRVNFPVHKAILASSSSVFGDMFSFLQPPNSGTVDGLPAVDLPEDAELIRSLITILYPVPSEIPTSYDRILALLAAAQKYAMGIVQSFIRDEVAHRQPPVLVGAQAFRAYAIASSYRLIPEMKTICNCLQDGHCTSFPTSGKVAEVN</sequence>
<evidence type="ECO:0000259" key="1">
    <source>
        <dbReference type="PROSITE" id="PS50097"/>
    </source>
</evidence>
<evidence type="ECO:0000313" key="2">
    <source>
        <dbReference type="EMBL" id="KAH8983099.1"/>
    </source>
</evidence>
<dbReference type="Proteomes" id="UP001201163">
    <property type="component" value="Unassembled WGS sequence"/>
</dbReference>
<dbReference type="Pfam" id="PF00651">
    <property type="entry name" value="BTB"/>
    <property type="match status" value="1"/>
</dbReference>
<dbReference type="CDD" id="cd18186">
    <property type="entry name" value="BTB_POZ_ZBTB_KLHL-like"/>
    <property type="match status" value="1"/>
</dbReference>
<feature type="domain" description="BTB" evidence="1">
    <location>
        <begin position="90"/>
        <end position="162"/>
    </location>
</feature>
<accession>A0AAD4Q9J3</accession>
<dbReference type="AlphaFoldDB" id="A0AAD4Q9J3"/>
<dbReference type="SUPFAM" id="SSF54695">
    <property type="entry name" value="POZ domain"/>
    <property type="match status" value="1"/>
</dbReference>
<keyword evidence="3" id="KW-1185">Reference proteome</keyword>
<evidence type="ECO:0000313" key="3">
    <source>
        <dbReference type="Proteomes" id="UP001201163"/>
    </source>
</evidence>
<dbReference type="PROSITE" id="PS50097">
    <property type="entry name" value="BTB"/>
    <property type="match status" value="1"/>
</dbReference>
<dbReference type="InterPro" id="IPR011333">
    <property type="entry name" value="SKP1/BTB/POZ_sf"/>
</dbReference>
<dbReference type="InterPro" id="IPR000210">
    <property type="entry name" value="BTB/POZ_dom"/>
</dbReference>
<name>A0AAD4Q9J3_9AGAM</name>
<organism evidence="2 3">
    <name type="scientific">Lactarius akahatsu</name>
    <dbReference type="NCBI Taxonomy" id="416441"/>
    <lineage>
        <taxon>Eukaryota</taxon>
        <taxon>Fungi</taxon>
        <taxon>Dikarya</taxon>
        <taxon>Basidiomycota</taxon>
        <taxon>Agaricomycotina</taxon>
        <taxon>Agaricomycetes</taxon>
        <taxon>Russulales</taxon>
        <taxon>Russulaceae</taxon>
        <taxon>Lactarius</taxon>
    </lineage>
</organism>